<evidence type="ECO:0000313" key="2">
    <source>
        <dbReference type="EMBL" id="RZQ60271.1"/>
    </source>
</evidence>
<dbReference type="InterPro" id="IPR001128">
    <property type="entry name" value="Cyt_P450"/>
</dbReference>
<dbReference type="GO" id="GO:0020037">
    <property type="term" value="F:heme binding"/>
    <property type="evidence" value="ECO:0007669"/>
    <property type="project" value="InterPro"/>
</dbReference>
<sequence>MVGTTSTQPTASALDTARLAGTVLLPTLAGGVIKRRRTPLRVAEKVQADRPAVALLRELTDRYGTRPLRIPVPGRRVAMVLSPDDVREVLRTRAEAFTPANAEKRAALTKFQPHGVLISRGESRRERRRFVEAVLETPSPMHHLADVVTATVRQETQLLLDDVREAGVLDWDRFNRGWWRIVRRVTFGKAARDDSATTDVLDRLRRSANWSFLSPARDRSRRRFEGLVRAHLARAEPGTLAEAIADTPAEPGIDPVSQVAHWLFAFDAAGMTSLRALALLAAHPEQRIAARAELAGTDLARPQVLPYLRACELESVRLWPTTPILLRDTVADTELSGVTLPEGTAVVVYAPFFHRDERTHDYANRFTPEIWLDGRAEADPSLVPFSSGPGECPGQNLVLLVTSTLLAALLTGHDYRLNSHPDLGPDRPIPMTIDHFRLALRTQPA</sequence>
<dbReference type="RefSeq" id="WP_130478971.1">
    <property type="nucleotide sequence ID" value="NZ_SFCC01000018.1"/>
</dbReference>
<dbReference type="InterPro" id="IPR050121">
    <property type="entry name" value="Cytochrome_P450_monoxygenase"/>
</dbReference>
<evidence type="ECO:0000313" key="3">
    <source>
        <dbReference type="Proteomes" id="UP000292003"/>
    </source>
</evidence>
<evidence type="ECO:0000256" key="1">
    <source>
        <dbReference type="ARBA" id="ARBA00010617"/>
    </source>
</evidence>
<dbReference type="EMBL" id="SFCC01000018">
    <property type="protein sequence ID" value="RZQ60271.1"/>
    <property type="molecule type" value="Genomic_DNA"/>
</dbReference>
<dbReference type="GO" id="GO:0016705">
    <property type="term" value="F:oxidoreductase activity, acting on paired donors, with incorporation or reduction of molecular oxygen"/>
    <property type="evidence" value="ECO:0007669"/>
    <property type="project" value="InterPro"/>
</dbReference>
<accession>A0A4Q7IZ19</accession>
<dbReference type="OrthoDB" id="7376058at2"/>
<dbReference type="GO" id="GO:0005506">
    <property type="term" value="F:iron ion binding"/>
    <property type="evidence" value="ECO:0007669"/>
    <property type="project" value="InterPro"/>
</dbReference>
<dbReference type="Pfam" id="PF00067">
    <property type="entry name" value="p450"/>
    <property type="match status" value="1"/>
</dbReference>
<gene>
    <name evidence="2" type="ORF">EWH70_30270</name>
</gene>
<protein>
    <submittedName>
        <fullName evidence="2">Cytochrome P450</fullName>
    </submittedName>
</protein>
<dbReference type="GO" id="GO:0004497">
    <property type="term" value="F:monooxygenase activity"/>
    <property type="evidence" value="ECO:0007669"/>
    <property type="project" value="InterPro"/>
</dbReference>
<reference evidence="2 3" key="1">
    <citation type="submission" date="2019-02" db="EMBL/GenBank/DDBJ databases">
        <title>Draft genome sequence of Amycolatopsis sp. 8-3EHSu isolated from roots of Suaeda maritima.</title>
        <authorList>
            <person name="Duangmal K."/>
            <person name="Chantavorakit T."/>
        </authorList>
    </citation>
    <scope>NUCLEOTIDE SEQUENCE [LARGE SCALE GENOMIC DNA]</scope>
    <source>
        <strain evidence="2 3">8-3EHSu</strain>
    </source>
</reference>
<organism evidence="2 3">
    <name type="scientific">Amycolatopsis suaedae</name>
    <dbReference type="NCBI Taxonomy" id="2510978"/>
    <lineage>
        <taxon>Bacteria</taxon>
        <taxon>Bacillati</taxon>
        <taxon>Actinomycetota</taxon>
        <taxon>Actinomycetes</taxon>
        <taxon>Pseudonocardiales</taxon>
        <taxon>Pseudonocardiaceae</taxon>
        <taxon>Amycolatopsis</taxon>
    </lineage>
</organism>
<name>A0A4Q7IZ19_9PSEU</name>
<proteinExistence type="inferred from homology"/>
<dbReference type="PANTHER" id="PTHR24305:SF166">
    <property type="entry name" value="CYTOCHROME P450 12A4, MITOCHONDRIAL-RELATED"/>
    <property type="match status" value="1"/>
</dbReference>
<dbReference type="SUPFAM" id="SSF48264">
    <property type="entry name" value="Cytochrome P450"/>
    <property type="match status" value="1"/>
</dbReference>
<keyword evidence="3" id="KW-1185">Reference proteome</keyword>
<dbReference type="Proteomes" id="UP000292003">
    <property type="component" value="Unassembled WGS sequence"/>
</dbReference>
<comment type="similarity">
    <text evidence="1">Belongs to the cytochrome P450 family.</text>
</comment>
<dbReference type="Gene3D" id="1.10.630.10">
    <property type="entry name" value="Cytochrome P450"/>
    <property type="match status" value="1"/>
</dbReference>
<dbReference type="PANTHER" id="PTHR24305">
    <property type="entry name" value="CYTOCHROME P450"/>
    <property type="match status" value="1"/>
</dbReference>
<dbReference type="InterPro" id="IPR036396">
    <property type="entry name" value="Cyt_P450_sf"/>
</dbReference>
<dbReference type="AlphaFoldDB" id="A0A4Q7IZ19"/>
<comment type="caution">
    <text evidence="2">The sequence shown here is derived from an EMBL/GenBank/DDBJ whole genome shotgun (WGS) entry which is preliminary data.</text>
</comment>